<dbReference type="PANTHER" id="PTHR11472">
    <property type="entry name" value="DNA REPAIR DEAD HELICASE RAD3/XP-D SUBFAMILY MEMBER"/>
    <property type="match status" value="1"/>
</dbReference>
<evidence type="ECO:0000313" key="8">
    <source>
        <dbReference type="EMBL" id="CAB4891320.1"/>
    </source>
</evidence>
<dbReference type="GO" id="GO:0005524">
    <property type="term" value="F:ATP binding"/>
    <property type="evidence" value="ECO:0007669"/>
    <property type="project" value="UniProtKB-KW"/>
</dbReference>
<evidence type="ECO:0000256" key="6">
    <source>
        <dbReference type="ARBA" id="ARBA00048954"/>
    </source>
</evidence>
<dbReference type="AlphaFoldDB" id="A0A6J7KN51"/>
<dbReference type="GO" id="GO:0043139">
    <property type="term" value="F:5'-3' DNA helicase activity"/>
    <property type="evidence" value="ECO:0007669"/>
    <property type="project" value="UniProtKB-EC"/>
</dbReference>
<evidence type="ECO:0000313" key="9">
    <source>
        <dbReference type="EMBL" id="CAB4955662.1"/>
    </source>
</evidence>
<reference evidence="9" key="1">
    <citation type="submission" date="2020-05" db="EMBL/GenBank/DDBJ databases">
        <authorList>
            <person name="Chiriac C."/>
            <person name="Salcher M."/>
            <person name="Ghai R."/>
            <person name="Kavagutti S V."/>
        </authorList>
    </citation>
    <scope>NUCLEOTIDE SEQUENCE</scope>
</reference>
<dbReference type="InterPro" id="IPR014013">
    <property type="entry name" value="Helic_SF1/SF2_ATP-bd_DinG/Rad3"/>
</dbReference>
<dbReference type="Gene3D" id="3.40.50.300">
    <property type="entry name" value="P-loop containing nucleotide triphosphate hydrolases"/>
    <property type="match status" value="2"/>
</dbReference>
<dbReference type="GO" id="GO:0006139">
    <property type="term" value="P:nucleobase-containing compound metabolic process"/>
    <property type="evidence" value="ECO:0007669"/>
    <property type="project" value="InterPro"/>
</dbReference>
<dbReference type="PROSITE" id="PS51193">
    <property type="entry name" value="HELICASE_ATP_BIND_2"/>
    <property type="match status" value="1"/>
</dbReference>
<feature type="domain" description="Helicase ATP-binding" evidence="7">
    <location>
        <begin position="16"/>
        <end position="297"/>
    </location>
</feature>
<keyword evidence="4" id="KW-0067">ATP-binding</keyword>
<dbReference type="EMBL" id="CAFBNR010000007">
    <property type="protein sequence ID" value="CAB4955662.1"/>
    <property type="molecule type" value="Genomic_DNA"/>
</dbReference>
<protein>
    <recommendedName>
        <fullName evidence="5">DNA 5'-3' helicase</fullName>
        <ecNumber evidence="5">5.6.2.3</ecNumber>
    </recommendedName>
</protein>
<comment type="catalytic activity">
    <reaction evidence="6">
        <text>ATP + H2O = ADP + phosphate + H(+)</text>
        <dbReference type="Rhea" id="RHEA:13065"/>
        <dbReference type="ChEBI" id="CHEBI:15377"/>
        <dbReference type="ChEBI" id="CHEBI:15378"/>
        <dbReference type="ChEBI" id="CHEBI:30616"/>
        <dbReference type="ChEBI" id="CHEBI:43474"/>
        <dbReference type="ChEBI" id="CHEBI:456216"/>
        <dbReference type="EC" id="5.6.2.3"/>
    </reaction>
</comment>
<evidence type="ECO:0000259" key="7">
    <source>
        <dbReference type="PROSITE" id="PS51193"/>
    </source>
</evidence>
<organism evidence="9">
    <name type="scientific">freshwater metagenome</name>
    <dbReference type="NCBI Taxonomy" id="449393"/>
    <lineage>
        <taxon>unclassified sequences</taxon>
        <taxon>metagenomes</taxon>
        <taxon>ecological metagenomes</taxon>
    </lineage>
</organism>
<dbReference type="Pfam" id="PF00270">
    <property type="entry name" value="DEAD"/>
    <property type="match status" value="1"/>
</dbReference>
<dbReference type="PANTHER" id="PTHR11472:SF34">
    <property type="entry name" value="REGULATOR OF TELOMERE ELONGATION HELICASE 1"/>
    <property type="match status" value="1"/>
</dbReference>
<dbReference type="InterPro" id="IPR014001">
    <property type="entry name" value="Helicase_ATP-bd"/>
</dbReference>
<evidence type="ECO:0000256" key="5">
    <source>
        <dbReference type="ARBA" id="ARBA00044969"/>
    </source>
</evidence>
<evidence type="ECO:0000256" key="4">
    <source>
        <dbReference type="ARBA" id="ARBA00022840"/>
    </source>
</evidence>
<accession>A0A6J7KN51</accession>
<dbReference type="SMART" id="SM00491">
    <property type="entry name" value="HELICc2"/>
    <property type="match status" value="1"/>
</dbReference>
<name>A0A6J7KN51_9ZZZZ</name>
<keyword evidence="3" id="KW-0378">Hydrolase</keyword>
<evidence type="ECO:0000256" key="3">
    <source>
        <dbReference type="ARBA" id="ARBA00022801"/>
    </source>
</evidence>
<dbReference type="SUPFAM" id="SSF52540">
    <property type="entry name" value="P-loop containing nucleoside triphosphate hydrolases"/>
    <property type="match status" value="1"/>
</dbReference>
<dbReference type="GO" id="GO:0016818">
    <property type="term" value="F:hydrolase activity, acting on acid anhydrides, in phosphorus-containing anhydrides"/>
    <property type="evidence" value="ECO:0007669"/>
    <property type="project" value="InterPro"/>
</dbReference>
<gene>
    <name evidence="8" type="ORF">UFOPK3573_00105</name>
    <name evidence="9" type="ORF">UFOPK3879_00241</name>
</gene>
<comment type="cofactor">
    <cofactor evidence="1">
        <name>[4Fe-4S] cluster</name>
        <dbReference type="ChEBI" id="CHEBI:49883"/>
    </cofactor>
</comment>
<dbReference type="GO" id="GO:0003676">
    <property type="term" value="F:nucleic acid binding"/>
    <property type="evidence" value="ECO:0007669"/>
    <property type="project" value="InterPro"/>
</dbReference>
<dbReference type="EC" id="5.6.2.3" evidence="5"/>
<dbReference type="InterPro" id="IPR045028">
    <property type="entry name" value="DinG/Rad3-like"/>
</dbReference>
<proteinExistence type="predicted"/>
<evidence type="ECO:0000256" key="2">
    <source>
        <dbReference type="ARBA" id="ARBA00022741"/>
    </source>
</evidence>
<evidence type="ECO:0000256" key="1">
    <source>
        <dbReference type="ARBA" id="ARBA00001966"/>
    </source>
</evidence>
<dbReference type="InterPro" id="IPR011545">
    <property type="entry name" value="DEAD/DEAH_box_helicase_dom"/>
</dbReference>
<dbReference type="InterPro" id="IPR006555">
    <property type="entry name" value="ATP-dep_Helicase_C"/>
</dbReference>
<dbReference type="Pfam" id="PF13307">
    <property type="entry name" value="Helicase_C_2"/>
    <property type="match status" value="1"/>
</dbReference>
<keyword evidence="2" id="KW-0547">Nucleotide-binding</keyword>
<dbReference type="EMBL" id="CAFBMJ010000003">
    <property type="protein sequence ID" value="CAB4891320.1"/>
    <property type="molecule type" value="Genomic_DNA"/>
</dbReference>
<sequence>MSDKTIQRKTLELLHTVTAALPQAEERQGQNEMAVAIALAVDTKRHLIVQAGTGTGKTLGYLVPLIASGKRVVVSTYTKALQDQLAANDLPLLSDVLGKQLNRHISWAILKGRSNYICAQRVDEIVSPKHSKLDLETTPAKVTSEIAKLTEWATQTDTGDQGDLTWSPSDQAWRMVSVGSDECPGAQRCPAGSRCFAERARDKAADADVIVVNTHIYGLHIATGGALLPEHEVVVFDEAHQLEDVISASVSTEIGPSRVNAVAASIRAIIRDDAMSGSLNQIANDLHAQLTPFLDKRLSMPLPDEIQNTLINLRLKVDTALEMLRGISSKDESAKQRALRAQTLSTRLIDSVDISLMELKGHVAFVSGSKDRPVLEIAPLDVGPSLIANVWNQRTAILTSATIPLSLPNRIGLAEDSVDVIDVGSPFDYEQSLLYCAKQLPEPNSPLRDDALHNEIERLILAAGGRTLALFTTYRAMHLAADEMAKRLPFTILRQDDLPKMALINAFASEESTCLFATAGFFQGVDVPGRTLSLVIIDKIPFPRPDEPLLSARRDVIGRYYFNEIDIPLAATQLAQASGRLIRSQTDRGVVAILDPRLATKGYGKTLVATLPPMPRTVDLEEAESFLRSLT</sequence>
<dbReference type="InterPro" id="IPR027417">
    <property type="entry name" value="P-loop_NTPase"/>
</dbReference>
<dbReference type="SMART" id="SM00487">
    <property type="entry name" value="DEXDc"/>
    <property type="match status" value="1"/>
</dbReference>